<reference evidence="1" key="1">
    <citation type="journal article" date="2019" name="bioRxiv">
        <title>The Genome of the Zebra Mussel, Dreissena polymorpha: A Resource for Invasive Species Research.</title>
        <authorList>
            <person name="McCartney M.A."/>
            <person name="Auch B."/>
            <person name="Kono T."/>
            <person name="Mallez S."/>
            <person name="Zhang Y."/>
            <person name="Obille A."/>
            <person name="Becker A."/>
            <person name="Abrahante J.E."/>
            <person name="Garbe J."/>
            <person name="Badalamenti J.P."/>
            <person name="Herman A."/>
            <person name="Mangelson H."/>
            <person name="Liachko I."/>
            <person name="Sullivan S."/>
            <person name="Sone E.D."/>
            <person name="Koren S."/>
            <person name="Silverstein K.A.T."/>
            <person name="Beckman K.B."/>
            <person name="Gohl D.M."/>
        </authorList>
    </citation>
    <scope>NUCLEOTIDE SEQUENCE</scope>
    <source>
        <strain evidence="1">Duluth1</strain>
        <tissue evidence="1">Whole animal</tissue>
    </source>
</reference>
<evidence type="ECO:0000313" key="1">
    <source>
        <dbReference type="EMBL" id="KAH3888803.1"/>
    </source>
</evidence>
<reference evidence="1" key="2">
    <citation type="submission" date="2020-11" db="EMBL/GenBank/DDBJ databases">
        <authorList>
            <person name="McCartney M.A."/>
            <person name="Auch B."/>
            <person name="Kono T."/>
            <person name="Mallez S."/>
            <person name="Becker A."/>
            <person name="Gohl D.M."/>
            <person name="Silverstein K.A.T."/>
            <person name="Koren S."/>
            <person name="Bechman K.B."/>
            <person name="Herman A."/>
            <person name="Abrahante J.E."/>
            <person name="Garbe J."/>
        </authorList>
    </citation>
    <scope>NUCLEOTIDE SEQUENCE</scope>
    <source>
        <strain evidence="1">Duluth1</strain>
        <tissue evidence="1">Whole animal</tissue>
    </source>
</reference>
<organism evidence="1 2">
    <name type="scientific">Dreissena polymorpha</name>
    <name type="common">Zebra mussel</name>
    <name type="synonym">Mytilus polymorpha</name>
    <dbReference type="NCBI Taxonomy" id="45954"/>
    <lineage>
        <taxon>Eukaryota</taxon>
        <taxon>Metazoa</taxon>
        <taxon>Spiralia</taxon>
        <taxon>Lophotrochozoa</taxon>
        <taxon>Mollusca</taxon>
        <taxon>Bivalvia</taxon>
        <taxon>Autobranchia</taxon>
        <taxon>Heteroconchia</taxon>
        <taxon>Euheterodonta</taxon>
        <taxon>Imparidentia</taxon>
        <taxon>Neoheterodontei</taxon>
        <taxon>Myida</taxon>
        <taxon>Dreissenoidea</taxon>
        <taxon>Dreissenidae</taxon>
        <taxon>Dreissena</taxon>
    </lineage>
</organism>
<evidence type="ECO:0000313" key="2">
    <source>
        <dbReference type="Proteomes" id="UP000828390"/>
    </source>
</evidence>
<keyword evidence="2" id="KW-1185">Reference proteome</keyword>
<dbReference type="Proteomes" id="UP000828390">
    <property type="component" value="Unassembled WGS sequence"/>
</dbReference>
<accession>A0A9D4N6K0</accession>
<comment type="caution">
    <text evidence="1">The sequence shown here is derived from an EMBL/GenBank/DDBJ whole genome shotgun (WGS) entry which is preliminary data.</text>
</comment>
<proteinExistence type="predicted"/>
<protein>
    <submittedName>
        <fullName evidence="1">Uncharacterized protein</fullName>
    </submittedName>
</protein>
<gene>
    <name evidence="1" type="ORF">DPMN_012843</name>
</gene>
<dbReference type="AlphaFoldDB" id="A0A9D4N6K0"/>
<dbReference type="EMBL" id="JAIWYP010000001">
    <property type="protein sequence ID" value="KAH3888803.1"/>
    <property type="molecule type" value="Genomic_DNA"/>
</dbReference>
<name>A0A9D4N6K0_DREPO</name>
<sequence length="110" mass="12469">MFINVTLQGVNYIHSVAALGEALNEILSVREYWQVRAHNRTFHHNSGHGRSGNVWRGQFICFYAELALRPQRDRDAPRLHCGHSGDPHNRLLQIFDGSGKIFSLTTVCAL</sequence>